<name>A0A917ISM0_9BACT</name>
<dbReference type="PANTHER" id="PTHR31157">
    <property type="entry name" value="SCP DOMAIN-CONTAINING PROTEIN"/>
    <property type="match status" value="1"/>
</dbReference>
<reference evidence="3" key="1">
    <citation type="journal article" date="2014" name="Int. J. Syst. Evol. Microbiol.">
        <title>Complete genome sequence of Corynebacterium casei LMG S-19264T (=DSM 44701T), isolated from a smear-ripened cheese.</title>
        <authorList>
            <consortium name="US DOE Joint Genome Institute (JGI-PGF)"/>
            <person name="Walter F."/>
            <person name="Albersmeier A."/>
            <person name="Kalinowski J."/>
            <person name="Ruckert C."/>
        </authorList>
    </citation>
    <scope>NUCLEOTIDE SEQUENCE</scope>
    <source>
        <strain evidence="3">CGMCC 1.15290</strain>
    </source>
</reference>
<dbReference type="CDD" id="cd05379">
    <property type="entry name" value="CAP_bacterial"/>
    <property type="match status" value="1"/>
</dbReference>
<accession>A0A917ISM0</accession>
<keyword evidence="4" id="KW-1185">Reference proteome</keyword>
<gene>
    <name evidence="3" type="ORF">GCM10011379_12470</name>
</gene>
<dbReference type="InterPro" id="IPR014044">
    <property type="entry name" value="CAP_dom"/>
</dbReference>
<proteinExistence type="predicted"/>
<evidence type="ECO:0000313" key="3">
    <source>
        <dbReference type="EMBL" id="GGH62482.1"/>
    </source>
</evidence>
<comment type="caution">
    <text evidence="3">The sequence shown here is derived from an EMBL/GenBank/DDBJ whole genome shotgun (WGS) entry which is preliminary data.</text>
</comment>
<feature type="signal peptide" evidence="1">
    <location>
        <begin position="1"/>
        <end position="18"/>
    </location>
</feature>
<evidence type="ECO:0000259" key="2">
    <source>
        <dbReference type="Pfam" id="PF00188"/>
    </source>
</evidence>
<feature type="domain" description="SCP" evidence="2">
    <location>
        <begin position="56"/>
        <end position="169"/>
    </location>
</feature>
<dbReference type="Proteomes" id="UP000627292">
    <property type="component" value="Unassembled WGS sequence"/>
</dbReference>
<dbReference type="PROSITE" id="PS51257">
    <property type="entry name" value="PROKAR_LIPOPROTEIN"/>
    <property type="match status" value="1"/>
</dbReference>
<protein>
    <submittedName>
        <fullName evidence="3">Transporter</fullName>
    </submittedName>
</protein>
<organism evidence="3 4">
    <name type="scientific">Filimonas zeae</name>
    <dbReference type="NCBI Taxonomy" id="1737353"/>
    <lineage>
        <taxon>Bacteria</taxon>
        <taxon>Pseudomonadati</taxon>
        <taxon>Bacteroidota</taxon>
        <taxon>Chitinophagia</taxon>
        <taxon>Chitinophagales</taxon>
        <taxon>Chitinophagaceae</taxon>
        <taxon>Filimonas</taxon>
    </lineage>
</organism>
<reference evidence="3" key="2">
    <citation type="submission" date="2020-09" db="EMBL/GenBank/DDBJ databases">
        <authorList>
            <person name="Sun Q."/>
            <person name="Zhou Y."/>
        </authorList>
    </citation>
    <scope>NUCLEOTIDE SEQUENCE</scope>
    <source>
        <strain evidence="3">CGMCC 1.15290</strain>
    </source>
</reference>
<keyword evidence="1" id="KW-0732">Signal</keyword>
<dbReference type="PANTHER" id="PTHR31157:SF1">
    <property type="entry name" value="SCP DOMAIN-CONTAINING PROTEIN"/>
    <property type="match status" value="1"/>
</dbReference>
<dbReference type="EMBL" id="BMIB01000001">
    <property type="protein sequence ID" value="GGH62482.1"/>
    <property type="molecule type" value="Genomic_DNA"/>
</dbReference>
<dbReference type="InterPro" id="IPR035940">
    <property type="entry name" value="CAP_sf"/>
</dbReference>
<dbReference type="Gene3D" id="3.40.33.10">
    <property type="entry name" value="CAP"/>
    <property type="match status" value="1"/>
</dbReference>
<sequence length="172" mass="18957">MKRYLCFFKLLLPALAIATVGACQKRTVTTTSVTRNYNKAGDGVSLNGMENSILFYVNKHRKKIGKSELRMLDAASTQATVHSRNMAQKKTPFSHDGFETRVATITKQTASAYNGAAENVAYGEMTAEEVVDGWLHSPGHKKNIEGNYNLTGIGVAKAKDGTVYYTQIFLRK</sequence>
<evidence type="ECO:0000313" key="4">
    <source>
        <dbReference type="Proteomes" id="UP000627292"/>
    </source>
</evidence>
<dbReference type="RefSeq" id="WP_188951106.1">
    <property type="nucleotide sequence ID" value="NZ_BMIB01000001.1"/>
</dbReference>
<dbReference type="Pfam" id="PF00188">
    <property type="entry name" value="CAP"/>
    <property type="match status" value="1"/>
</dbReference>
<feature type="chain" id="PRO_5037299305" evidence="1">
    <location>
        <begin position="19"/>
        <end position="172"/>
    </location>
</feature>
<dbReference type="AlphaFoldDB" id="A0A917ISM0"/>
<evidence type="ECO:0000256" key="1">
    <source>
        <dbReference type="SAM" id="SignalP"/>
    </source>
</evidence>
<dbReference type="SUPFAM" id="SSF55797">
    <property type="entry name" value="PR-1-like"/>
    <property type="match status" value="1"/>
</dbReference>